<dbReference type="Pfam" id="PF00566">
    <property type="entry name" value="RabGAP-TBC"/>
    <property type="match status" value="1"/>
</dbReference>
<dbReference type="InterPro" id="IPR050302">
    <property type="entry name" value="Rab_GAP_TBC_domain"/>
</dbReference>
<proteinExistence type="predicted"/>
<protein>
    <submittedName>
        <fullName evidence="3">Rab-GTPase-TBC domain-containing protein</fullName>
    </submittedName>
</protein>
<comment type="caution">
    <text evidence="3">The sequence shown here is derived from an EMBL/GenBank/DDBJ whole genome shotgun (WGS) entry which is preliminary data.</text>
</comment>
<dbReference type="SMART" id="SM00164">
    <property type="entry name" value="TBC"/>
    <property type="match status" value="1"/>
</dbReference>
<name>A0ABQ8KE12_9APHY</name>
<dbReference type="Gene3D" id="1.10.472.80">
    <property type="entry name" value="Ypt/Rab-GAP domain of gyp1p, domain 3"/>
    <property type="match status" value="1"/>
</dbReference>
<dbReference type="SUPFAM" id="SSF47923">
    <property type="entry name" value="Ypt/Rab-GAP domain of gyp1p"/>
    <property type="match status" value="2"/>
</dbReference>
<feature type="region of interest" description="Disordered" evidence="1">
    <location>
        <begin position="79"/>
        <end position="249"/>
    </location>
</feature>
<dbReference type="Gene3D" id="1.10.10.750">
    <property type="entry name" value="Ypt/Rab-GAP domain of gyp1p, domain 1"/>
    <property type="match status" value="1"/>
</dbReference>
<feature type="compositionally biased region" description="Low complexity" evidence="1">
    <location>
        <begin position="228"/>
        <end position="249"/>
    </location>
</feature>
<sequence length="651" mass="73371">MSNTRDEHSDSEDEIRDERYMGQPVKSPFDDAFSDEDDRSGVPEFSPAAIREELAKTYSIQNRLTQDEVAGFAMKVGFSVDPYLSPPPVEAGEAEPEHSLSAPPTMQRTPSDSSERPAAPSHQSSFYEVQLSSSTSELNLQDSSPSPPVPVSPPQPSESPGESHSADYPSVYIDASRSQAEVTEVYPEPVEHTNGLVVPARPASLEDVRARSVSPRRTPPRSAPNVISSSVSHLPLSSSQPTSSSHASISHISAYPVASAFRRQKARSMGPSVLDRVVSKTRPTFLPPKPRDEDRKHMADWEQMMKRSRAAEEKRRKALEERRYSREKKIDESIGRWEREIVPDWTVVNRNPALRKLWWAGIPTKLRATMWQNAVGNTLVLSKDAYKTCLARAKRALNHASFPTTVLGLIEEDIKTTLPSLHLFAPGVGPMYEDLKDMLCAWVVSRSDEGLGYLPGIAKIAAMLLLNMAAAQGFVVMRNLLERHCLRSFFGGLTSKDDVEAYYRIFDTLLADGMPKIYFNFKQHQVSPAAYLPDWLIPLFLDHLPFEACARLWDILLLEGDSFLFRASLAILAVLEPRLFFPDRRELLELLKGENKPALEVAKRDGRPLNGAKYEIYNVDEETLWERLDSMDEWWRESTWTRLIQRELPDL</sequence>
<feature type="compositionally biased region" description="Pro residues" evidence="1">
    <location>
        <begin position="145"/>
        <end position="157"/>
    </location>
</feature>
<dbReference type="InterPro" id="IPR000195">
    <property type="entry name" value="Rab-GAP-TBC_dom"/>
</dbReference>
<dbReference type="Proteomes" id="UP000814176">
    <property type="component" value="Unassembled WGS sequence"/>
</dbReference>
<evidence type="ECO:0000256" key="1">
    <source>
        <dbReference type="SAM" id="MobiDB-lite"/>
    </source>
</evidence>
<gene>
    <name evidence="3" type="ORF">C8Q71DRAFT_763810</name>
</gene>
<dbReference type="PANTHER" id="PTHR47219:SF15">
    <property type="entry name" value="TBC1 DOMAIN FAMILY MEMBER 12 ISOFORM X1"/>
    <property type="match status" value="1"/>
</dbReference>
<dbReference type="PROSITE" id="PS50086">
    <property type="entry name" value="TBC_RABGAP"/>
    <property type="match status" value="1"/>
</dbReference>
<dbReference type="GeneID" id="72004760"/>
<evidence type="ECO:0000313" key="4">
    <source>
        <dbReference type="Proteomes" id="UP000814176"/>
    </source>
</evidence>
<organism evidence="3 4">
    <name type="scientific">Rhodofomes roseus</name>
    <dbReference type="NCBI Taxonomy" id="34475"/>
    <lineage>
        <taxon>Eukaryota</taxon>
        <taxon>Fungi</taxon>
        <taxon>Dikarya</taxon>
        <taxon>Basidiomycota</taxon>
        <taxon>Agaricomycotina</taxon>
        <taxon>Agaricomycetes</taxon>
        <taxon>Polyporales</taxon>
        <taxon>Rhodofomes</taxon>
    </lineage>
</organism>
<feature type="compositionally biased region" description="Polar residues" evidence="1">
    <location>
        <begin position="102"/>
        <end position="112"/>
    </location>
</feature>
<dbReference type="Gene3D" id="1.10.8.270">
    <property type="entry name" value="putative rabgap domain of human tbc1 domain family member 14 like domains"/>
    <property type="match status" value="1"/>
</dbReference>
<keyword evidence="4" id="KW-1185">Reference proteome</keyword>
<feature type="domain" description="Rab-GAP TBC" evidence="2">
    <location>
        <begin position="361"/>
        <end position="560"/>
    </location>
</feature>
<accession>A0ABQ8KE12</accession>
<dbReference type="RefSeq" id="XP_047778246.1">
    <property type="nucleotide sequence ID" value="XM_047924028.1"/>
</dbReference>
<dbReference type="PANTHER" id="PTHR47219">
    <property type="entry name" value="RAB GTPASE-ACTIVATING PROTEIN 1-LIKE"/>
    <property type="match status" value="1"/>
</dbReference>
<evidence type="ECO:0000259" key="2">
    <source>
        <dbReference type="PROSITE" id="PS50086"/>
    </source>
</evidence>
<dbReference type="EMBL" id="JADCUA010000012">
    <property type="protein sequence ID" value="KAH9835869.1"/>
    <property type="molecule type" value="Genomic_DNA"/>
</dbReference>
<reference evidence="3 4" key="1">
    <citation type="journal article" date="2021" name="Environ. Microbiol.">
        <title>Gene family expansions and transcriptome signatures uncover fungal adaptations to wood decay.</title>
        <authorList>
            <person name="Hage H."/>
            <person name="Miyauchi S."/>
            <person name="Viragh M."/>
            <person name="Drula E."/>
            <person name="Min B."/>
            <person name="Chaduli D."/>
            <person name="Navarro D."/>
            <person name="Favel A."/>
            <person name="Norest M."/>
            <person name="Lesage-Meessen L."/>
            <person name="Balint B."/>
            <person name="Merenyi Z."/>
            <person name="de Eugenio L."/>
            <person name="Morin E."/>
            <person name="Martinez A.T."/>
            <person name="Baldrian P."/>
            <person name="Stursova M."/>
            <person name="Martinez M.J."/>
            <person name="Novotny C."/>
            <person name="Magnuson J.K."/>
            <person name="Spatafora J.W."/>
            <person name="Maurice S."/>
            <person name="Pangilinan J."/>
            <person name="Andreopoulos W."/>
            <person name="LaButti K."/>
            <person name="Hundley H."/>
            <person name="Na H."/>
            <person name="Kuo A."/>
            <person name="Barry K."/>
            <person name="Lipzen A."/>
            <person name="Henrissat B."/>
            <person name="Riley R."/>
            <person name="Ahrendt S."/>
            <person name="Nagy L.G."/>
            <person name="Grigoriev I.V."/>
            <person name="Martin F."/>
            <person name="Rosso M.N."/>
        </authorList>
    </citation>
    <scope>NUCLEOTIDE SEQUENCE [LARGE SCALE GENOMIC DNA]</scope>
    <source>
        <strain evidence="3 4">CIRM-BRFM 1785</strain>
    </source>
</reference>
<dbReference type="InterPro" id="IPR035969">
    <property type="entry name" value="Rab-GAP_TBC_sf"/>
</dbReference>
<feature type="region of interest" description="Disordered" evidence="1">
    <location>
        <begin position="1"/>
        <end position="48"/>
    </location>
</feature>
<evidence type="ECO:0000313" key="3">
    <source>
        <dbReference type="EMBL" id="KAH9835869.1"/>
    </source>
</evidence>
<feature type="compositionally biased region" description="Polar residues" evidence="1">
    <location>
        <begin position="121"/>
        <end position="142"/>
    </location>
</feature>